<name>A0AAE0VS35_9BIVA</name>
<reference evidence="2" key="2">
    <citation type="journal article" date="2021" name="Genome Biol. Evol.">
        <title>Developing a high-quality reference genome for a parasitic bivalve with doubly uniparental inheritance (Bivalvia: Unionida).</title>
        <authorList>
            <person name="Smith C.H."/>
        </authorList>
    </citation>
    <scope>NUCLEOTIDE SEQUENCE</scope>
    <source>
        <strain evidence="2">CHS0354</strain>
        <tissue evidence="2">Mantle</tissue>
    </source>
</reference>
<dbReference type="EMBL" id="JAEAOA010000921">
    <property type="protein sequence ID" value="KAK3587057.1"/>
    <property type="molecule type" value="Genomic_DNA"/>
</dbReference>
<feature type="compositionally biased region" description="Polar residues" evidence="1">
    <location>
        <begin position="59"/>
        <end position="79"/>
    </location>
</feature>
<feature type="region of interest" description="Disordered" evidence="1">
    <location>
        <begin position="245"/>
        <end position="269"/>
    </location>
</feature>
<keyword evidence="3" id="KW-1185">Reference proteome</keyword>
<sequence>MKEQTYGWYPSAKDVYKDRRMGVPNAYQMEAMYRFQDSSYYLRPFTPSTLEYKPPGHSPTISSSRRPASTVPGRSSSRSTVEHHQLDEKESLLIRAKSAPVFNYKRPPKLQLPTPMQCWSTYVPATPVAVPHAVSTPTPSPTPIRDVPSPSISLPNSHMSSPEAKDHPDITDNKEPPVMPAQKISEENRKRVRIMSAKIRRDVPFRPPRSIKSAGPVRPQTKVYQHLHMPDYQLYNTPVPVKHEQIQVPDSGRPSSSNSSEIVRPRNPTPLVHMEEEEYDHRSPSPDYEADLEKHGWLMEVHGDPLKLKKVSKRVAYTVKVKDPVIPPEPPKVHMENRETFFLNTIPRRPMTFTINKEWISEVIHTKRMELQKREGMKHRWKNFAFVY</sequence>
<organism evidence="2 3">
    <name type="scientific">Potamilus streckersoni</name>
    <dbReference type="NCBI Taxonomy" id="2493646"/>
    <lineage>
        <taxon>Eukaryota</taxon>
        <taxon>Metazoa</taxon>
        <taxon>Spiralia</taxon>
        <taxon>Lophotrochozoa</taxon>
        <taxon>Mollusca</taxon>
        <taxon>Bivalvia</taxon>
        <taxon>Autobranchia</taxon>
        <taxon>Heteroconchia</taxon>
        <taxon>Palaeoheterodonta</taxon>
        <taxon>Unionida</taxon>
        <taxon>Unionoidea</taxon>
        <taxon>Unionidae</taxon>
        <taxon>Ambleminae</taxon>
        <taxon>Lampsilini</taxon>
        <taxon>Potamilus</taxon>
    </lineage>
</organism>
<dbReference type="AlphaFoldDB" id="A0AAE0VS35"/>
<evidence type="ECO:0000313" key="2">
    <source>
        <dbReference type="EMBL" id="KAK3587057.1"/>
    </source>
</evidence>
<feature type="region of interest" description="Disordered" evidence="1">
    <location>
        <begin position="134"/>
        <end position="178"/>
    </location>
</feature>
<protein>
    <submittedName>
        <fullName evidence="2">Uncharacterized protein</fullName>
    </submittedName>
</protein>
<reference evidence="2" key="3">
    <citation type="submission" date="2023-05" db="EMBL/GenBank/DDBJ databases">
        <authorList>
            <person name="Smith C.H."/>
        </authorList>
    </citation>
    <scope>NUCLEOTIDE SEQUENCE</scope>
    <source>
        <strain evidence="2">CHS0354</strain>
        <tissue evidence="2">Mantle</tissue>
    </source>
</reference>
<comment type="caution">
    <text evidence="2">The sequence shown here is derived from an EMBL/GenBank/DDBJ whole genome shotgun (WGS) entry which is preliminary data.</text>
</comment>
<feature type="compositionally biased region" description="Basic and acidic residues" evidence="1">
    <location>
        <begin position="163"/>
        <end position="175"/>
    </location>
</feature>
<feature type="compositionally biased region" description="Polar residues" evidence="1">
    <location>
        <begin position="150"/>
        <end position="160"/>
    </location>
</feature>
<feature type="region of interest" description="Disordered" evidence="1">
    <location>
        <begin position="51"/>
        <end position="90"/>
    </location>
</feature>
<proteinExistence type="predicted"/>
<reference evidence="2" key="1">
    <citation type="journal article" date="2021" name="Genome Biol. Evol.">
        <title>A High-Quality Reference Genome for a Parasitic Bivalve with Doubly Uniparental Inheritance (Bivalvia: Unionida).</title>
        <authorList>
            <person name="Smith C.H."/>
        </authorList>
    </citation>
    <scope>NUCLEOTIDE SEQUENCE</scope>
    <source>
        <strain evidence="2">CHS0354</strain>
    </source>
</reference>
<evidence type="ECO:0000256" key="1">
    <source>
        <dbReference type="SAM" id="MobiDB-lite"/>
    </source>
</evidence>
<gene>
    <name evidence="2" type="ORF">CHS0354_014925</name>
</gene>
<evidence type="ECO:0000313" key="3">
    <source>
        <dbReference type="Proteomes" id="UP001195483"/>
    </source>
</evidence>
<accession>A0AAE0VS35</accession>
<feature type="compositionally biased region" description="Basic and acidic residues" evidence="1">
    <location>
        <begin position="80"/>
        <end position="90"/>
    </location>
</feature>
<dbReference type="Proteomes" id="UP001195483">
    <property type="component" value="Unassembled WGS sequence"/>
</dbReference>